<dbReference type="Pfam" id="PF13692">
    <property type="entry name" value="Glyco_trans_1_4"/>
    <property type="match status" value="1"/>
</dbReference>
<protein>
    <submittedName>
        <fullName evidence="2">Glycosyltransferase family 4 protein</fullName>
    </submittedName>
</protein>
<dbReference type="Pfam" id="PF13477">
    <property type="entry name" value="Glyco_trans_4_2"/>
    <property type="match status" value="1"/>
</dbReference>
<accession>A0ABT8R0E3</accession>
<dbReference type="SUPFAM" id="SSF53756">
    <property type="entry name" value="UDP-Glycosyltransferase/glycogen phosphorylase"/>
    <property type="match status" value="1"/>
</dbReference>
<keyword evidence="3" id="KW-1185">Reference proteome</keyword>
<sequence length="365" mass="41511">MKIAIVINASWNIYNFRMGLIEAFMEARHEVYTIAPPDEYSDRLVAAGCHYVPVALDNKGSHPLKDLQFTYKLHHLYRQIQPDVVLHYTIKPNIYGTMAAALLGIPVINNVSGLGTVFLRDNLTSKIAHVLYKLTFWSPKKIFFQNPDDRDLFIQKKLVKQPITDLLPGSGINLSLFKPEPFKRNATFSFLLIGRLLYDKGIVEYIEAIKLLKQKGIRATFYLLGFKDYSAAGIPETLLKEWLDNGWVTYLGTTDDVRIFIKEADCVVLPSYREGTPRTLLEAAAMAKPLIATRVPGCVEIVDHEVNGYLCEVKNAASLAEQMLRMYLLENAKLQKMGLASRQKVEEKFDEKLVIRKYMDALQDC</sequence>
<feature type="domain" description="Glycosyltransferase subfamily 4-like N-terminal" evidence="1">
    <location>
        <begin position="2"/>
        <end position="146"/>
    </location>
</feature>
<dbReference type="CDD" id="cd03808">
    <property type="entry name" value="GT4_CapM-like"/>
    <property type="match status" value="1"/>
</dbReference>
<proteinExistence type="predicted"/>
<evidence type="ECO:0000313" key="2">
    <source>
        <dbReference type="EMBL" id="MDO1445551.1"/>
    </source>
</evidence>
<organism evidence="2 3">
    <name type="scientific">Rhodocytophaga aerolata</name>
    <dbReference type="NCBI Taxonomy" id="455078"/>
    <lineage>
        <taxon>Bacteria</taxon>
        <taxon>Pseudomonadati</taxon>
        <taxon>Bacteroidota</taxon>
        <taxon>Cytophagia</taxon>
        <taxon>Cytophagales</taxon>
        <taxon>Rhodocytophagaceae</taxon>
        <taxon>Rhodocytophaga</taxon>
    </lineage>
</organism>
<dbReference type="Gene3D" id="3.40.50.2000">
    <property type="entry name" value="Glycogen Phosphorylase B"/>
    <property type="match status" value="2"/>
</dbReference>
<evidence type="ECO:0000313" key="3">
    <source>
        <dbReference type="Proteomes" id="UP001168528"/>
    </source>
</evidence>
<dbReference type="Proteomes" id="UP001168528">
    <property type="component" value="Unassembled WGS sequence"/>
</dbReference>
<dbReference type="PANTHER" id="PTHR12526">
    <property type="entry name" value="GLYCOSYLTRANSFERASE"/>
    <property type="match status" value="1"/>
</dbReference>
<evidence type="ECO:0000259" key="1">
    <source>
        <dbReference type="Pfam" id="PF13477"/>
    </source>
</evidence>
<gene>
    <name evidence="2" type="ORF">Q0590_04775</name>
</gene>
<dbReference type="EMBL" id="JAUKPO010000002">
    <property type="protein sequence ID" value="MDO1445551.1"/>
    <property type="molecule type" value="Genomic_DNA"/>
</dbReference>
<comment type="caution">
    <text evidence="2">The sequence shown here is derived from an EMBL/GenBank/DDBJ whole genome shotgun (WGS) entry which is preliminary data.</text>
</comment>
<reference evidence="2" key="1">
    <citation type="submission" date="2023-07" db="EMBL/GenBank/DDBJ databases">
        <title>The genome sequence of Rhodocytophaga aerolata KACC 12507.</title>
        <authorList>
            <person name="Zhang X."/>
        </authorList>
    </citation>
    <scope>NUCLEOTIDE SEQUENCE</scope>
    <source>
        <strain evidence="2">KACC 12507</strain>
    </source>
</reference>
<dbReference type="InterPro" id="IPR028098">
    <property type="entry name" value="Glyco_trans_4-like_N"/>
</dbReference>
<dbReference type="PANTHER" id="PTHR12526:SF638">
    <property type="entry name" value="SPORE COAT PROTEIN SA"/>
    <property type="match status" value="1"/>
</dbReference>
<name>A0ABT8R0E3_9BACT</name>
<dbReference type="RefSeq" id="WP_302036355.1">
    <property type="nucleotide sequence ID" value="NZ_JAUKPO010000002.1"/>
</dbReference>